<proteinExistence type="predicted"/>
<dbReference type="EMBL" id="BAABME010001006">
    <property type="protein sequence ID" value="GAA0146939.1"/>
    <property type="molecule type" value="Genomic_DNA"/>
</dbReference>
<accession>A0AAV3P5J1</accession>
<organism evidence="1 2">
    <name type="scientific">Lithospermum erythrorhizon</name>
    <name type="common">Purple gromwell</name>
    <name type="synonym">Lithospermum officinale var. erythrorhizon</name>
    <dbReference type="NCBI Taxonomy" id="34254"/>
    <lineage>
        <taxon>Eukaryota</taxon>
        <taxon>Viridiplantae</taxon>
        <taxon>Streptophyta</taxon>
        <taxon>Embryophyta</taxon>
        <taxon>Tracheophyta</taxon>
        <taxon>Spermatophyta</taxon>
        <taxon>Magnoliopsida</taxon>
        <taxon>eudicotyledons</taxon>
        <taxon>Gunneridae</taxon>
        <taxon>Pentapetalae</taxon>
        <taxon>asterids</taxon>
        <taxon>lamiids</taxon>
        <taxon>Boraginales</taxon>
        <taxon>Boraginaceae</taxon>
        <taxon>Boraginoideae</taxon>
        <taxon>Lithospermeae</taxon>
        <taxon>Lithospermum</taxon>
    </lineage>
</organism>
<name>A0AAV3P5J1_LITER</name>
<dbReference type="Proteomes" id="UP001454036">
    <property type="component" value="Unassembled WGS sequence"/>
</dbReference>
<keyword evidence="2" id="KW-1185">Reference proteome</keyword>
<evidence type="ECO:0000313" key="2">
    <source>
        <dbReference type="Proteomes" id="UP001454036"/>
    </source>
</evidence>
<gene>
    <name evidence="1" type="ORF">LIER_06765</name>
</gene>
<dbReference type="AlphaFoldDB" id="A0AAV3P5J1"/>
<protein>
    <submittedName>
        <fullName evidence="1">Uncharacterized protein</fullName>
    </submittedName>
</protein>
<reference evidence="1 2" key="1">
    <citation type="submission" date="2024-01" db="EMBL/GenBank/DDBJ databases">
        <title>The complete chloroplast genome sequence of Lithospermum erythrorhizon: insights into the phylogenetic relationship among Boraginaceae species and the maternal lineages of purple gromwells.</title>
        <authorList>
            <person name="Okada T."/>
            <person name="Watanabe K."/>
        </authorList>
    </citation>
    <scope>NUCLEOTIDE SEQUENCE [LARGE SCALE GENOMIC DNA]</scope>
</reference>
<evidence type="ECO:0000313" key="1">
    <source>
        <dbReference type="EMBL" id="GAA0146939.1"/>
    </source>
</evidence>
<comment type="caution">
    <text evidence="1">The sequence shown here is derived from an EMBL/GenBank/DDBJ whole genome shotgun (WGS) entry which is preliminary data.</text>
</comment>
<sequence>MCQRLGIEHGFAPVKNRQFIAKDLVLRMFKASKAKDVGKLNLKWEGLYCFKKVVGPGTYILEELLGKEIEHTWHEIYLKKYYV</sequence>